<dbReference type="OrthoDB" id="474791at2"/>
<dbReference type="Proteomes" id="UP000029738">
    <property type="component" value="Unassembled WGS sequence"/>
</dbReference>
<dbReference type="InterPro" id="IPR007049">
    <property type="entry name" value="Carb-sel_porin_OprB"/>
</dbReference>
<dbReference type="GO" id="GO:0015288">
    <property type="term" value="F:porin activity"/>
    <property type="evidence" value="ECO:0007669"/>
    <property type="project" value="InterPro"/>
</dbReference>
<evidence type="ECO:0000259" key="4">
    <source>
        <dbReference type="PROSITE" id="PS51272"/>
    </source>
</evidence>
<reference evidence="6" key="1">
    <citation type="journal article" date="2015" name="Genome Announc.">
        <title>Draft Genome Sequence of Tolypothrix boutellei Strain VB521301.</title>
        <authorList>
            <person name="Chandrababunaidu M.M."/>
            <person name="Singh D."/>
            <person name="Sen D."/>
            <person name="Bhan S."/>
            <person name="Das S."/>
            <person name="Gupta A."/>
            <person name="Adhikary S.P."/>
            <person name="Tripathy S."/>
        </authorList>
    </citation>
    <scope>NUCLEOTIDE SEQUENCE</scope>
    <source>
        <strain evidence="6">VB521301</strain>
    </source>
</reference>
<dbReference type="InterPro" id="IPR051465">
    <property type="entry name" value="Cell_Envelope_Struct_Comp"/>
</dbReference>
<feature type="domain" description="SLH" evidence="4">
    <location>
        <begin position="56"/>
        <end position="120"/>
    </location>
</feature>
<dbReference type="EMBL" id="JHEG02000019">
    <property type="protein sequence ID" value="KIE13047.1"/>
    <property type="molecule type" value="Genomic_DNA"/>
</dbReference>
<dbReference type="InterPro" id="IPR047684">
    <property type="entry name" value="Por_som-like"/>
</dbReference>
<dbReference type="RefSeq" id="WP_038071834.1">
    <property type="nucleotide sequence ID" value="NZ_JHEG04000001.1"/>
</dbReference>
<proteinExistence type="inferred from homology"/>
<evidence type="ECO:0000256" key="3">
    <source>
        <dbReference type="SAM" id="Coils"/>
    </source>
</evidence>
<dbReference type="Pfam" id="PF00395">
    <property type="entry name" value="SLH"/>
    <property type="match status" value="1"/>
</dbReference>
<evidence type="ECO:0000313" key="6">
    <source>
        <dbReference type="EMBL" id="KIE13047.1"/>
    </source>
</evidence>
<feature type="coiled-coil region" evidence="3">
    <location>
        <begin position="137"/>
        <end position="164"/>
    </location>
</feature>
<dbReference type="InterPro" id="IPR001119">
    <property type="entry name" value="SLH_dom"/>
</dbReference>
<dbReference type="PANTHER" id="PTHR43308:SF1">
    <property type="entry name" value="OUTER MEMBRANE PROTEIN ALPHA"/>
    <property type="match status" value="1"/>
</dbReference>
<evidence type="ECO:0000313" key="7">
    <source>
        <dbReference type="Proteomes" id="UP000029738"/>
    </source>
</evidence>
<reference evidence="5" key="2">
    <citation type="submission" date="2019-11" db="EMBL/GenBank/DDBJ databases">
        <title>Improved Assembly of Tolypothrix boutellei genome.</title>
        <authorList>
            <person name="Sarangi A.N."/>
            <person name="Mukherjee M."/>
            <person name="Ghosh S."/>
            <person name="Singh D."/>
            <person name="Das A."/>
            <person name="Kant S."/>
            <person name="Prusty A."/>
            <person name="Tripathy S."/>
        </authorList>
    </citation>
    <scope>NUCLEOTIDE SEQUENCE</scope>
    <source>
        <strain evidence="5">VB521301</strain>
    </source>
</reference>
<dbReference type="STRING" id="1479485.DA73_0206375"/>
<evidence type="ECO:0000313" key="5">
    <source>
        <dbReference type="EMBL" id="KAF3888004.1"/>
    </source>
</evidence>
<dbReference type="AlphaFoldDB" id="A0A0C1NE24"/>
<evidence type="ECO:0000256" key="2">
    <source>
        <dbReference type="RuleBase" id="RU363072"/>
    </source>
</evidence>
<dbReference type="PANTHER" id="PTHR43308">
    <property type="entry name" value="OUTER MEMBRANE PROTEIN ALPHA-RELATED"/>
    <property type="match status" value="1"/>
</dbReference>
<protein>
    <submittedName>
        <fullName evidence="5">Iron uptake porin</fullName>
    </submittedName>
    <submittedName>
        <fullName evidence="6">Membrane protein</fullName>
    </submittedName>
</protein>
<dbReference type="NCBIfam" id="NF033921">
    <property type="entry name" value="por_somb"/>
    <property type="match status" value="1"/>
</dbReference>
<sequence length="536" mass="58373">MISRILLNSLLLSPTVTIATFVVSLSTVTAEVSVPSQNQTDSSADFSQNNQLQVTSVSQLSDVQPTDWAFEALQSLVERYGCIAGYPDGSYRGQQVITRYEFAAGLNACLARINELVTSTTADLIAKEDLAILQKLQEEFATELAQIRSRINVLEARTDALQTTQFSTTTKLTGEAIFAMAGVFGSDAADRDRNPNNNLDLQDHIILGNRLRLNLDSSFTGKDLLRIRLQARNVTEFQGGVTGTRMTRLGFDGNEDNKVGLDDLYYYFPIGNKVKVTLVAVEGKLNDFVPTFNPLESSGSGSISRFGRFNPIYRVSDGTGVGINYEFSKSTNLSLAYLASDARDSTDKNGLFNGNYGALAQFSFKPIKNLDMGLTYVHSYYAGGGNSGVNLTGNTGSANARRPFGNVATSADSFGLQTSFRISPKFILSGWVGYSFVESEVSRDRADIFNYAVTLALRDLGGKGHLAGIVIGMPPKVIESSQVSDRGTSLHIEGFYRLKITDNISMTPGLFVITNPEHNNNNSSIFVGVIRTTFKF</sequence>
<dbReference type="EMBL" id="JHEG04000001">
    <property type="protein sequence ID" value="KAF3888004.1"/>
    <property type="molecule type" value="Genomic_DNA"/>
</dbReference>
<dbReference type="SUPFAM" id="SSF56935">
    <property type="entry name" value="Porins"/>
    <property type="match status" value="1"/>
</dbReference>
<dbReference type="Gene3D" id="2.40.160.180">
    <property type="entry name" value="Carbohydrate-selective porin OprB"/>
    <property type="match status" value="1"/>
</dbReference>
<keyword evidence="7" id="KW-1185">Reference proteome</keyword>
<dbReference type="GO" id="GO:0008643">
    <property type="term" value="P:carbohydrate transport"/>
    <property type="evidence" value="ECO:0007669"/>
    <property type="project" value="InterPro"/>
</dbReference>
<evidence type="ECO:0000256" key="1">
    <source>
        <dbReference type="ARBA" id="ARBA00008769"/>
    </source>
</evidence>
<name>A0A0C1NE24_9CYAN</name>
<organism evidence="6">
    <name type="scientific">Tolypothrix bouteillei VB521301</name>
    <dbReference type="NCBI Taxonomy" id="1479485"/>
    <lineage>
        <taxon>Bacteria</taxon>
        <taxon>Bacillati</taxon>
        <taxon>Cyanobacteriota</taxon>
        <taxon>Cyanophyceae</taxon>
        <taxon>Nostocales</taxon>
        <taxon>Tolypothrichaceae</taxon>
        <taxon>Tolypothrix</taxon>
    </lineage>
</organism>
<gene>
    <name evidence="6" type="ORF">DA73_0206375</name>
    <name evidence="5" type="ORF">DA73_0400022815</name>
</gene>
<dbReference type="InterPro" id="IPR038673">
    <property type="entry name" value="OprB_sf"/>
</dbReference>
<dbReference type="Pfam" id="PF04966">
    <property type="entry name" value="OprB"/>
    <property type="match status" value="1"/>
</dbReference>
<comment type="similarity">
    <text evidence="1 2">Belongs to the OprB family.</text>
</comment>
<accession>A0A0C1NE24</accession>
<dbReference type="PROSITE" id="PS51272">
    <property type="entry name" value="SLH"/>
    <property type="match status" value="1"/>
</dbReference>
<keyword evidence="3" id="KW-0175">Coiled coil</keyword>
<dbReference type="GO" id="GO:0016020">
    <property type="term" value="C:membrane"/>
    <property type="evidence" value="ECO:0007669"/>
    <property type="project" value="InterPro"/>
</dbReference>
<comment type="caution">
    <text evidence="6">The sequence shown here is derived from an EMBL/GenBank/DDBJ whole genome shotgun (WGS) entry which is preliminary data.</text>
</comment>